<accession>A0A6L8VCZ5</accession>
<dbReference type="EMBL" id="WWNR01000002">
    <property type="protein sequence ID" value="MZQ88198.1"/>
    <property type="molecule type" value="Genomic_DNA"/>
</dbReference>
<dbReference type="CDD" id="cd00118">
    <property type="entry name" value="LysM"/>
    <property type="match status" value="1"/>
</dbReference>
<feature type="domain" description="LysM" evidence="1">
    <location>
        <begin position="173"/>
        <end position="222"/>
    </location>
</feature>
<dbReference type="PANTHER" id="PTHR34700:SF4">
    <property type="entry name" value="PHAGE-LIKE ELEMENT PBSX PROTEIN XKDP"/>
    <property type="match status" value="1"/>
</dbReference>
<reference evidence="2 3" key="1">
    <citation type="submission" date="2020-01" db="EMBL/GenBank/DDBJ databases">
        <title>Frigidibacter albus SP32T (=CGMCC 1.13995T).</title>
        <authorList>
            <person name="Liao X."/>
        </authorList>
    </citation>
    <scope>NUCLEOTIDE SEQUENCE [LARGE SCALE GENOMIC DNA]</scope>
    <source>
        <strain evidence="2 3">SP32</strain>
    </source>
</reference>
<dbReference type="InterPro" id="IPR036779">
    <property type="entry name" value="LysM_dom_sf"/>
</dbReference>
<evidence type="ECO:0000259" key="1">
    <source>
        <dbReference type="PROSITE" id="PS51782"/>
    </source>
</evidence>
<dbReference type="Gene3D" id="3.10.350.10">
    <property type="entry name" value="LysM domain"/>
    <property type="match status" value="1"/>
</dbReference>
<dbReference type="Pfam" id="PF01476">
    <property type="entry name" value="LysM"/>
    <property type="match status" value="1"/>
</dbReference>
<dbReference type="Proteomes" id="UP000477083">
    <property type="component" value="Unassembled WGS sequence"/>
</dbReference>
<keyword evidence="3" id="KW-1185">Reference proteome</keyword>
<protein>
    <submittedName>
        <fullName evidence="2">LysM peptidoglycan-binding domain-containing protein</fullName>
    </submittedName>
</protein>
<dbReference type="PROSITE" id="PS51782">
    <property type="entry name" value="LYSM"/>
    <property type="match status" value="1"/>
</dbReference>
<name>A0A6L8VCZ5_9RHOB</name>
<evidence type="ECO:0000313" key="2">
    <source>
        <dbReference type="EMBL" id="MZQ88198.1"/>
    </source>
</evidence>
<sequence length="226" mass="23000">MGGNVVIDSISYDAEGAVTLAGRAGGAGEVRVYVDNAAFASAPIAANGAWQVLLPELAGGIYTLRVDEVDVSGKVVSRFETPFQRESAEVLAAAMEATRPVPAVASDEIAAEPAAETVAAGLPEIAAAPAEPAALATGAVPQAPAVLAAVEADGAAEAPATAAADPLPTPQLIQVTVQPGFTLWAIATDNYGDGFAYVRVYEANKAQIRDPDLIYPGQVFTVPEQD</sequence>
<dbReference type="OrthoDB" id="370541at2"/>
<dbReference type="SMART" id="SM00257">
    <property type="entry name" value="LysM"/>
    <property type="match status" value="1"/>
</dbReference>
<proteinExistence type="predicted"/>
<dbReference type="InterPro" id="IPR018392">
    <property type="entry name" value="LysM"/>
</dbReference>
<evidence type="ECO:0000313" key="3">
    <source>
        <dbReference type="Proteomes" id="UP000477083"/>
    </source>
</evidence>
<dbReference type="PANTHER" id="PTHR34700">
    <property type="entry name" value="POTASSIUM BINDING PROTEIN KBP"/>
    <property type="match status" value="1"/>
</dbReference>
<dbReference type="AlphaFoldDB" id="A0A6L8VCZ5"/>
<dbReference type="InterPro" id="IPR052196">
    <property type="entry name" value="Bact_Kbp"/>
</dbReference>
<organism evidence="2 3">
    <name type="scientific">Frigidibacter albus</name>
    <dbReference type="NCBI Taxonomy" id="1465486"/>
    <lineage>
        <taxon>Bacteria</taxon>
        <taxon>Pseudomonadati</taxon>
        <taxon>Pseudomonadota</taxon>
        <taxon>Alphaproteobacteria</taxon>
        <taxon>Rhodobacterales</taxon>
        <taxon>Paracoccaceae</taxon>
        <taxon>Frigidibacter</taxon>
    </lineage>
</organism>
<gene>
    <name evidence="2" type="ORF">GS660_03680</name>
</gene>
<comment type="caution">
    <text evidence="2">The sequence shown here is derived from an EMBL/GenBank/DDBJ whole genome shotgun (WGS) entry which is preliminary data.</text>
</comment>